<evidence type="ECO:0000313" key="1">
    <source>
        <dbReference type="EMBL" id="KAF0889718.1"/>
    </source>
</evidence>
<gene>
    <name evidence="1" type="ORF">E2562_030510</name>
</gene>
<evidence type="ECO:0000313" key="2">
    <source>
        <dbReference type="Proteomes" id="UP000479710"/>
    </source>
</evidence>
<dbReference type="EMBL" id="SPHZ02000012">
    <property type="protein sequence ID" value="KAF0889718.1"/>
    <property type="molecule type" value="Genomic_DNA"/>
</dbReference>
<reference evidence="1 2" key="1">
    <citation type="submission" date="2019-11" db="EMBL/GenBank/DDBJ databases">
        <title>Whole genome sequence of Oryza granulata.</title>
        <authorList>
            <person name="Li W."/>
        </authorList>
    </citation>
    <scope>NUCLEOTIDE SEQUENCE [LARGE SCALE GENOMIC DNA]</scope>
    <source>
        <strain evidence="2">cv. Menghai</strain>
        <tissue evidence="1">Leaf</tissue>
    </source>
</reference>
<keyword evidence="2" id="KW-1185">Reference proteome</keyword>
<dbReference type="Proteomes" id="UP000479710">
    <property type="component" value="Unassembled WGS sequence"/>
</dbReference>
<name>A0A6G1BNX9_9ORYZ</name>
<proteinExistence type="predicted"/>
<protein>
    <submittedName>
        <fullName evidence="1">Uncharacterized protein</fullName>
    </submittedName>
</protein>
<accession>A0A6G1BNX9</accession>
<dbReference type="AlphaFoldDB" id="A0A6G1BNX9"/>
<organism evidence="1 2">
    <name type="scientific">Oryza meyeriana var. granulata</name>
    <dbReference type="NCBI Taxonomy" id="110450"/>
    <lineage>
        <taxon>Eukaryota</taxon>
        <taxon>Viridiplantae</taxon>
        <taxon>Streptophyta</taxon>
        <taxon>Embryophyta</taxon>
        <taxon>Tracheophyta</taxon>
        <taxon>Spermatophyta</taxon>
        <taxon>Magnoliopsida</taxon>
        <taxon>Liliopsida</taxon>
        <taxon>Poales</taxon>
        <taxon>Poaceae</taxon>
        <taxon>BOP clade</taxon>
        <taxon>Oryzoideae</taxon>
        <taxon>Oryzeae</taxon>
        <taxon>Oryzinae</taxon>
        <taxon>Oryza</taxon>
        <taxon>Oryza meyeriana</taxon>
    </lineage>
</organism>
<comment type="caution">
    <text evidence="1">The sequence shown here is derived from an EMBL/GenBank/DDBJ whole genome shotgun (WGS) entry which is preliminary data.</text>
</comment>
<sequence>MAQVVVVADSAGGSGADALHPVARLSRRVTRGGTVIHCESLRHQGVVLIGGGGDNTIACALYFFQDLSMVLKNGVMDQLTGVVQEGHRLSWLKETIPLELRMDRIQYGGLPISDE</sequence>